<keyword evidence="7" id="KW-1185">Reference proteome</keyword>
<keyword evidence="4 5" id="KW-0472">Membrane</keyword>
<keyword evidence="3 5" id="KW-1133">Transmembrane helix</keyword>
<dbReference type="OrthoDB" id="9788219at2"/>
<gene>
    <name evidence="5" type="primary">yciB</name>
    <name evidence="6" type="ORF">SAMN06297144_2789</name>
</gene>
<evidence type="ECO:0000256" key="1">
    <source>
        <dbReference type="ARBA" id="ARBA00022475"/>
    </source>
</evidence>
<dbReference type="PANTHER" id="PTHR36917">
    <property type="entry name" value="INTRACELLULAR SEPTATION PROTEIN A-RELATED"/>
    <property type="match status" value="1"/>
</dbReference>
<dbReference type="InterPro" id="IPR006008">
    <property type="entry name" value="YciB"/>
</dbReference>
<feature type="transmembrane region" description="Helical" evidence="5">
    <location>
        <begin position="94"/>
        <end position="114"/>
    </location>
</feature>
<feature type="transmembrane region" description="Helical" evidence="5">
    <location>
        <begin position="7"/>
        <end position="27"/>
    </location>
</feature>
<evidence type="ECO:0000256" key="2">
    <source>
        <dbReference type="ARBA" id="ARBA00022692"/>
    </source>
</evidence>
<evidence type="ECO:0000313" key="7">
    <source>
        <dbReference type="Proteomes" id="UP000219494"/>
    </source>
</evidence>
<evidence type="ECO:0000256" key="4">
    <source>
        <dbReference type="ARBA" id="ARBA00023136"/>
    </source>
</evidence>
<name>A0A285R0J6_9SPHN</name>
<protein>
    <recommendedName>
        <fullName evidence="5">Inner membrane-spanning protein YciB</fullName>
    </recommendedName>
</protein>
<proteinExistence type="inferred from homology"/>
<comment type="function">
    <text evidence="5">Plays a role in cell envelope biogenesis, maintenance of cell envelope integrity and membrane homeostasis.</text>
</comment>
<evidence type="ECO:0000313" key="6">
    <source>
        <dbReference type="EMBL" id="SOB87653.1"/>
    </source>
</evidence>
<accession>A0A285R0J6</accession>
<keyword evidence="1 5" id="KW-1003">Cell membrane</keyword>
<sequence length="204" mass="22361">MKKEPSTLFRLAIDIGPIAVFFAANQLAGGPQIARALIATAAFMVAILAAMAVSWVRLRHISPMLWLSGGLVIVFGALTLWFHDTTFIKVKPTLVYAMFAAVLGYGLASGRPTLKMMLEAAYPGLDATGWRKLTRNWAVFFVVMAVVNEVAWRTMAPGDDLTRWTAFKLWAVTPATLIFAFANIPMLLRHGLMAEAPVEVPPEQ</sequence>
<keyword evidence="5" id="KW-0997">Cell inner membrane</keyword>
<comment type="subcellular location">
    <subcellularLocation>
        <location evidence="5">Cell inner membrane</location>
        <topology evidence="5">Multi-pass membrane protein</topology>
    </subcellularLocation>
</comment>
<feature type="transmembrane region" description="Helical" evidence="5">
    <location>
        <begin position="135"/>
        <end position="155"/>
    </location>
</feature>
<feature type="transmembrane region" description="Helical" evidence="5">
    <location>
        <begin position="33"/>
        <end position="56"/>
    </location>
</feature>
<feature type="transmembrane region" description="Helical" evidence="5">
    <location>
        <begin position="167"/>
        <end position="188"/>
    </location>
</feature>
<dbReference type="AlphaFoldDB" id="A0A285R0J6"/>
<keyword evidence="2 5" id="KW-0812">Transmembrane</keyword>
<dbReference type="HAMAP" id="MF_00189">
    <property type="entry name" value="YciB"/>
    <property type="match status" value="1"/>
</dbReference>
<reference evidence="6 7" key="1">
    <citation type="submission" date="2017-07" db="EMBL/GenBank/DDBJ databases">
        <authorList>
            <person name="Sun Z.S."/>
            <person name="Albrecht U."/>
            <person name="Echele G."/>
            <person name="Lee C.C."/>
        </authorList>
    </citation>
    <scope>NUCLEOTIDE SEQUENCE [LARGE SCALE GENOMIC DNA]</scope>
    <source>
        <strain evidence="6 7">CGMCC 1.12672</strain>
    </source>
</reference>
<dbReference type="RefSeq" id="WP_097064622.1">
    <property type="nucleotide sequence ID" value="NZ_OBMI01000003.1"/>
</dbReference>
<dbReference type="Pfam" id="PF04279">
    <property type="entry name" value="IspA"/>
    <property type="match status" value="1"/>
</dbReference>
<dbReference type="Proteomes" id="UP000219494">
    <property type="component" value="Unassembled WGS sequence"/>
</dbReference>
<organism evidence="6 7">
    <name type="scientific">Sphingomonas guangdongensis</name>
    <dbReference type="NCBI Taxonomy" id="1141890"/>
    <lineage>
        <taxon>Bacteria</taxon>
        <taxon>Pseudomonadati</taxon>
        <taxon>Pseudomonadota</taxon>
        <taxon>Alphaproteobacteria</taxon>
        <taxon>Sphingomonadales</taxon>
        <taxon>Sphingomonadaceae</taxon>
        <taxon>Sphingomonas</taxon>
    </lineage>
</organism>
<dbReference type="GO" id="GO:0005886">
    <property type="term" value="C:plasma membrane"/>
    <property type="evidence" value="ECO:0007669"/>
    <property type="project" value="UniProtKB-SubCell"/>
</dbReference>
<comment type="similarity">
    <text evidence="5">Belongs to the YciB family.</text>
</comment>
<dbReference type="NCBIfam" id="NF001323">
    <property type="entry name" value="PRK00259.1-1"/>
    <property type="match status" value="1"/>
</dbReference>
<evidence type="ECO:0000256" key="5">
    <source>
        <dbReference type="HAMAP-Rule" id="MF_00189"/>
    </source>
</evidence>
<dbReference type="EMBL" id="OBMI01000003">
    <property type="protein sequence ID" value="SOB87653.1"/>
    <property type="molecule type" value="Genomic_DNA"/>
</dbReference>
<evidence type="ECO:0000256" key="3">
    <source>
        <dbReference type="ARBA" id="ARBA00022989"/>
    </source>
</evidence>
<feature type="transmembrane region" description="Helical" evidence="5">
    <location>
        <begin position="63"/>
        <end position="82"/>
    </location>
</feature>
<dbReference type="PANTHER" id="PTHR36917:SF1">
    <property type="entry name" value="INNER MEMBRANE-SPANNING PROTEIN YCIB"/>
    <property type="match status" value="1"/>
</dbReference>